<keyword evidence="2" id="KW-1133">Transmembrane helix</keyword>
<evidence type="ECO:0000313" key="8">
    <source>
        <dbReference type="EMBL" id="KAG3226065.1"/>
    </source>
</evidence>
<gene>
    <name evidence="4" type="ORF">PC113_g19429</name>
    <name evidence="5" type="ORF">PC115_g18823</name>
    <name evidence="6" type="ORF">PC117_g20982</name>
    <name evidence="7" type="ORF">PC118_g19086</name>
    <name evidence="8" type="ORF">PC129_g3346</name>
</gene>
<dbReference type="PRINTS" id="PR01217">
    <property type="entry name" value="PRICHEXTENSN"/>
</dbReference>
<evidence type="ECO:0000313" key="6">
    <source>
        <dbReference type="EMBL" id="KAG2904638.1"/>
    </source>
</evidence>
<protein>
    <recommendedName>
        <fullName evidence="10">Carbohydrate-binding protein</fullName>
    </recommendedName>
</protein>
<dbReference type="EMBL" id="RCMG01000995">
    <property type="protein sequence ID" value="KAG2839644.1"/>
    <property type="molecule type" value="Genomic_DNA"/>
</dbReference>
<reference evidence="8" key="1">
    <citation type="submission" date="2018-05" db="EMBL/GenBank/DDBJ databases">
        <title>Effector identification in a new, highly contiguous assembly of the strawberry crown rot pathogen Phytophthora cactorum.</title>
        <authorList>
            <person name="Armitage A.D."/>
            <person name="Nellist C.F."/>
            <person name="Bates H."/>
            <person name="Vickerstaff R.J."/>
            <person name="Harrison R.J."/>
        </authorList>
    </citation>
    <scope>NUCLEOTIDE SEQUENCE</scope>
    <source>
        <strain evidence="4">15-7</strain>
        <strain evidence="5">4032</strain>
        <strain evidence="6">4040</strain>
        <strain evidence="7">P415</strain>
        <strain evidence="8">P421</strain>
    </source>
</reference>
<feature type="chain" id="PRO_5040044068" description="Carbohydrate-binding protein" evidence="3">
    <location>
        <begin position="20"/>
        <end position="382"/>
    </location>
</feature>
<evidence type="ECO:0000313" key="7">
    <source>
        <dbReference type="EMBL" id="KAG2966582.1"/>
    </source>
</evidence>
<feature type="signal peptide" evidence="3">
    <location>
        <begin position="1"/>
        <end position="19"/>
    </location>
</feature>
<dbReference type="EMBL" id="RCMK01001016">
    <property type="protein sequence ID" value="KAG2904638.1"/>
    <property type="molecule type" value="Genomic_DNA"/>
</dbReference>
<organism evidence="8 9">
    <name type="scientific">Phytophthora cactorum</name>
    <dbReference type="NCBI Taxonomy" id="29920"/>
    <lineage>
        <taxon>Eukaryota</taxon>
        <taxon>Sar</taxon>
        <taxon>Stramenopiles</taxon>
        <taxon>Oomycota</taxon>
        <taxon>Peronosporomycetes</taxon>
        <taxon>Peronosporales</taxon>
        <taxon>Peronosporaceae</taxon>
        <taxon>Phytophthora</taxon>
    </lineage>
</organism>
<evidence type="ECO:0000256" key="1">
    <source>
        <dbReference type="SAM" id="MobiDB-lite"/>
    </source>
</evidence>
<dbReference type="Proteomes" id="UP000697107">
    <property type="component" value="Unassembled WGS sequence"/>
</dbReference>
<evidence type="ECO:0000313" key="5">
    <source>
        <dbReference type="EMBL" id="KAG2892428.1"/>
    </source>
</evidence>
<dbReference type="EMBL" id="RCMV01000067">
    <property type="protein sequence ID" value="KAG3226065.1"/>
    <property type="molecule type" value="Genomic_DNA"/>
</dbReference>
<feature type="compositionally biased region" description="Polar residues" evidence="1">
    <location>
        <begin position="369"/>
        <end position="382"/>
    </location>
</feature>
<keyword evidence="2" id="KW-0472">Membrane</keyword>
<keyword evidence="3" id="KW-0732">Signal</keyword>
<dbReference type="EMBL" id="RCML01001002">
    <property type="protein sequence ID" value="KAG2966582.1"/>
    <property type="molecule type" value="Genomic_DNA"/>
</dbReference>
<dbReference type="Proteomes" id="UP000735874">
    <property type="component" value="Unassembled WGS sequence"/>
</dbReference>
<feature type="region of interest" description="Disordered" evidence="1">
    <location>
        <begin position="335"/>
        <end position="382"/>
    </location>
</feature>
<proteinExistence type="predicted"/>
<evidence type="ECO:0000256" key="2">
    <source>
        <dbReference type="SAM" id="Phobius"/>
    </source>
</evidence>
<feature type="region of interest" description="Disordered" evidence="1">
    <location>
        <begin position="152"/>
        <end position="306"/>
    </location>
</feature>
<evidence type="ECO:0000256" key="3">
    <source>
        <dbReference type="SAM" id="SignalP"/>
    </source>
</evidence>
<dbReference type="AlphaFoldDB" id="A0A8T1IL71"/>
<name>A0A8T1IL71_9STRA</name>
<dbReference type="VEuPathDB" id="FungiDB:PC110_g1270"/>
<evidence type="ECO:0008006" key="10">
    <source>
        <dbReference type="Google" id="ProtNLM"/>
    </source>
</evidence>
<feature type="compositionally biased region" description="Low complexity" evidence="1">
    <location>
        <begin position="163"/>
        <end position="261"/>
    </location>
</feature>
<sequence length="382" mass="38089">MMLYTLPLLLAALSASTSASVDVSVCRDATYSLSIDASSLCAGSGSVPAGFSCPKAGDVAVADCHSYLPSYLDGSCVAPEDAVCQLVNGDTWGCVLPTVGCDGVVETKPKCETWDYDGDDTVDLDGSGSFDGNEDYDESWFVQTTELRDLYNCGERPTPAPTTPQVTPAATTTAPTATPAATTTAPTATPAATTTAPTATPAATTTAPTATPAATTTAPKATPAATTPTPTPTATNTTEGPAATPAATKTTTPTPTPAATTIYGSSSNSGSEDAEVGDDDAEVGDDDGTTSNSSPVQLSSSDVTSSGGFGAAAIAGVAAAAAVVAVAAVAAAYARKKRMTNQQDDAEASASTRQRSGSMEYEMALTPPNAVTTPAMITSPRS</sequence>
<keyword evidence="2" id="KW-0812">Transmembrane</keyword>
<accession>A0A8T1IL71</accession>
<dbReference type="Proteomes" id="UP000736787">
    <property type="component" value="Unassembled WGS sequence"/>
</dbReference>
<comment type="caution">
    <text evidence="8">The sequence shown here is derived from an EMBL/GenBank/DDBJ whole genome shotgun (WGS) entry which is preliminary data.</text>
</comment>
<feature type="compositionally biased region" description="Polar residues" evidence="1">
    <location>
        <begin position="262"/>
        <end position="271"/>
    </location>
</feature>
<feature type="transmembrane region" description="Helical" evidence="2">
    <location>
        <begin position="309"/>
        <end position="333"/>
    </location>
</feature>
<evidence type="ECO:0000313" key="4">
    <source>
        <dbReference type="EMBL" id="KAG2839644.1"/>
    </source>
</evidence>
<dbReference type="Proteomes" id="UP000760860">
    <property type="component" value="Unassembled WGS sequence"/>
</dbReference>
<feature type="compositionally biased region" description="Polar residues" evidence="1">
    <location>
        <begin position="289"/>
        <end position="306"/>
    </location>
</feature>
<evidence type="ECO:0000313" key="9">
    <source>
        <dbReference type="Proteomes" id="UP000760860"/>
    </source>
</evidence>
<dbReference type="Proteomes" id="UP000774804">
    <property type="component" value="Unassembled WGS sequence"/>
</dbReference>
<dbReference type="EMBL" id="RCMI01001004">
    <property type="protein sequence ID" value="KAG2892428.1"/>
    <property type="molecule type" value="Genomic_DNA"/>
</dbReference>
<feature type="compositionally biased region" description="Acidic residues" evidence="1">
    <location>
        <begin position="272"/>
        <end position="288"/>
    </location>
</feature>